<accession>A0ABU3P4H9</accession>
<dbReference type="SMART" id="SM00382">
    <property type="entry name" value="AAA"/>
    <property type="match status" value="2"/>
</dbReference>
<dbReference type="PROSITE" id="PS50893">
    <property type="entry name" value="ABC_TRANSPORTER_2"/>
    <property type="match status" value="2"/>
</dbReference>
<evidence type="ECO:0000259" key="4">
    <source>
        <dbReference type="PROSITE" id="PS50893"/>
    </source>
</evidence>
<organism evidence="5 6">
    <name type="scientific">Anaeroselena agilis</name>
    <dbReference type="NCBI Taxonomy" id="3063788"/>
    <lineage>
        <taxon>Bacteria</taxon>
        <taxon>Bacillati</taxon>
        <taxon>Bacillota</taxon>
        <taxon>Negativicutes</taxon>
        <taxon>Acetonemataceae</taxon>
        <taxon>Anaeroselena</taxon>
    </lineage>
</organism>
<feature type="region of interest" description="Disordered" evidence="3">
    <location>
        <begin position="540"/>
        <end position="563"/>
    </location>
</feature>
<dbReference type="CDD" id="cd03221">
    <property type="entry name" value="ABCF_EF-3"/>
    <property type="match status" value="2"/>
</dbReference>
<dbReference type="InterPro" id="IPR027417">
    <property type="entry name" value="P-loop_NTPase"/>
</dbReference>
<dbReference type="InterPro" id="IPR032524">
    <property type="entry name" value="ABC_tran_C"/>
</dbReference>
<feature type="domain" description="ABC transporter" evidence="4">
    <location>
        <begin position="325"/>
        <end position="537"/>
    </location>
</feature>
<evidence type="ECO:0000256" key="2">
    <source>
        <dbReference type="ARBA" id="ARBA00022840"/>
    </source>
</evidence>
<dbReference type="InterPro" id="IPR003439">
    <property type="entry name" value="ABC_transporter-like_ATP-bd"/>
</dbReference>
<evidence type="ECO:0000256" key="3">
    <source>
        <dbReference type="SAM" id="MobiDB-lite"/>
    </source>
</evidence>
<feature type="compositionally biased region" description="Low complexity" evidence="3">
    <location>
        <begin position="540"/>
        <end position="552"/>
    </location>
</feature>
<dbReference type="RefSeq" id="WP_413782382.1">
    <property type="nucleotide sequence ID" value="NZ_JAUOZS010000001.1"/>
</dbReference>
<dbReference type="Pfam" id="PF12848">
    <property type="entry name" value="ABC_tran_Xtn"/>
    <property type="match status" value="1"/>
</dbReference>
<dbReference type="Gene3D" id="3.40.50.300">
    <property type="entry name" value="P-loop containing nucleotide triphosphate hydrolases"/>
    <property type="match status" value="2"/>
</dbReference>
<keyword evidence="2 5" id="KW-0067">ATP-binding</keyword>
<dbReference type="PANTHER" id="PTHR42855">
    <property type="entry name" value="ABC TRANSPORTER ATP-BINDING SUBUNIT"/>
    <property type="match status" value="1"/>
</dbReference>
<dbReference type="InterPro" id="IPR032781">
    <property type="entry name" value="ABC_tran_Xtn"/>
</dbReference>
<dbReference type="InterPro" id="IPR037118">
    <property type="entry name" value="Val-tRNA_synth_C_sf"/>
</dbReference>
<proteinExistence type="predicted"/>
<comment type="caution">
    <text evidence="5">The sequence shown here is derived from an EMBL/GenBank/DDBJ whole genome shotgun (WGS) entry which is preliminary data.</text>
</comment>
<dbReference type="InterPro" id="IPR017871">
    <property type="entry name" value="ABC_transporter-like_CS"/>
</dbReference>
<dbReference type="InterPro" id="IPR051309">
    <property type="entry name" value="ABCF_ATPase"/>
</dbReference>
<feature type="domain" description="ABC transporter" evidence="4">
    <location>
        <begin position="4"/>
        <end position="259"/>
    </location>
</feature>
<name>A0ABU3P4H9_9FIRM</name>
<dbReference type="Pfam" id="PF00005">
    <property type="entry name" value="ABC_tran"/>
    <property type="match status" value="2"/>
</dbReference>
<reference evidence="5 6" key="1">
    <citation type="submission" date="2023-07" db="EMBL/GenBank/DDBJ databases">
        <title>The novel representative of Negativicutes class, Anaeroselena agilis gen. nov. sp. nov.</title>
        <authorList>
            <person name="Prokofeva M.I."/>
            <person name="Elcheninov A.G."/>
            <person name="Klyukina A."/>
            <person name="Kublanov I.V."/>
            <person name="Frolov E.N."/>
            <person name="Podosokorskaya O.A."/>
        </authorList>
    </citation>
    <scope>NUCLEOTIDE SEQUENCE [LARGE SCALE GENOMIC DNA]</scope>
    <source>
        <strain evidence="5 6">4137-cl</strain>
    </source>
</reference>
<dbReference type="SUPFAM" id="SSF52540">
    <property type="entry name" value="P-loop containing nucleoside triphosphate hydrolases"/>
    <property type="match status" value="2"/>
</dbReference>
<dbReference type="PROSITE" id="PS00211">
    <property type="entry name" value="ABC_TRANSPORTER_1"/>
    <property type="match status" value="2"/>
</dbReference>
<dbReference type="Pfam" id="PF16326">
    <property type="entry name" value="ABC_tran_CTD"/>
    <property type="match status" value="1"/>
</dbReference>
<gene>
    <name evidence="5" type="ORF">Q4T40_22140</name>
</gene>
<dbReference type="PANTHER" id="PTHR42855:SF2">
    <property type="entry name" value="DRUG RESISTANCE ABC TRANSPORTER,ATP-BINDING PROTEIN"/>
    <property type="match status" value="1"/>
</dbReference>
<evidence type="ECO:0000313" key="5">
    <source>
        <dbReference type="EMBL" id="MDT8903942.1"/>
    </source>
</evidence>
<dbReference type="GO" id="GO:0005524">
    <property type="term" value="F:ATP binding"/>
    <property type="evidence" value="ECO:0007669"/>
    <property type="project" value="UniProtKB-KW"/>
</dbReference>
<sequence length="629" mass="69516">MASLHADQLSKSFGVDTIFDNIGFEIQSGEKVGLIGANGAGKTTLMRCLLGLEPLDKGHVRLTPGATVGYVRQQTVAGDGTVYAYLEDAYTDVLECQRRFRETERRMAAEKDETELARLMKAYAVDIEYFERSGGYHYATDIRRVAFGLGFADEDLARPVATLSGGQQTRLNLAKALCRTPDFLFLDEPTNHLDIAMVEWLEEFLQGYAGSVFIISHDRYFLDNTVSRILDLQGGRLAAYAGNYSRYLEQKAMSDAALLSAYEKQQRQIAKTEEYIRRYKAGIKSKQARGRQSQLDRLERIELMRRDKVLEFDLPAPAECADRVAELIEVTAGYGDRTVFERQSLLVRRGESVALVGPNGAGKTTLLKLLTGELDPREGRIKKGSRVHIGYFAQQHETLSGHGTLLDEIVHGFGMGEERARGLLGHFLFCGDDVFKRIGDLSGGERARLALLKLMLSGANVLLLDEPTNHLDITAKEAVETALAVFPGTIVAVSHDRYFLDKVADRVVELDDGRLSEYLGDYSYYRRQKQLAARQAATTAAARPAASRPAAAAKKRPPDAAKAARKLEEEIAGLEAELTACEAALNDPATHGDPETSRQAADRYAACKNALDAKYEDWLALTDQKNEGN</sequence>
<dbReference type="EMBL" id="JAUOZS010000001">
    <property type="protein sequence ID" value="MDT8903942.1"/>
    <property type="molecule type" value="Genomic_DNA"/>
</dbReference>
<protein>
    <submittedName>
        <fullName evidence="5">ABC-F family ATP-binding cassette domain-containing protein</fullName>
    </submittedName>
</protein>
<keyword evidence="1" id="KW-0547">Nucleotide-binding</keyword>
<dbReference type="Gene3D" id="1.10.287.380">
    <property type="entry name" value="Valyl-tRNA synthetase, C-terminal domain"/>
    <property type="match status" value="1"/>
</dbReference>
<dbReference type="InterPro" id="IPR003593">
    <property type="entry name" value="AAA+_ATPase"/>
</dbReference>
<dbReference type="Proteomes" id="UP001254848">
    <property type="component" value="Unassembled WGS sequence"/>
</dbReference>
<keyword evidence="6" id="KW-1185">Reference proteome</keyword>
<evidence type="ECO:0000313" key="6">
    <source>
        <dbReference type="Proteomes" id="UP001254848"/>
    </source>
</evidence>
<evidence type="ECO:0000256" key="1">
    <source>
        <dbReference type="ARBA" id="ARBA00022741"/>
    </source>
</evidence>